<dbReference type="PANTHER" id="PTHR33164">
    <property type="entry name" value="TRANSCRIPTIONAL REGULATOR, MARR FAMILY"/>
    <property type="match status" value="1"/>
</dbReference>
<name>A0ABV7DY70_9RHOB</name>
<feature type="domain" description="HTH marR-type" evidence="4">
    <location>
        <begin position="5"/>
        <end position="141"/>
    </location>
</feature>
<keyword evidence="2" id="KW-0238">DNA-binding</keyword>
<accession>A0ABV7DY70</accession>
<dbReference type="InterPro" id="IPR036388">
    <property type="entry name" value="WH-like_DNA-bd_sf"/>
</dbReference>
<dbReference type="RefSeq" id="WP_197647521.1">
    <property type="nucleotide sequence ID" value="NZ_JAEACP010000031.1"/>
</dbReference>
<evidence type="ECO:0000256" key="1">
    <source>
        <dbReference type="ARBA" id="ARBA00023015"/>
    </source>
</evidence>
<dbReference type="EMBL" id="JBHRSM010000048">
    <property type="protein sequence ID" value="MFC3088102.1"/>
    <property type="molecule type" value="Genomic_DNA"/>
</dbReference>
<sequence>MNHRIEKLGSLLQDAARRIWTRFEQRTAAHGLSAAQWRLLGHLLREGPSTQTALAALLEIEPISVSRLIDRMEQGGWLRREAHPEDRRARIVVATDKARAVAPEAKEIVAALYDEALAGLTDDDRRVLQAALLQIIENLKATDPGKGSEMSSARLETQT</sequence>
<comment type="caution">
    <text evidence="5">The sequence shown here is derived from an EMBL/GenBank/DDBJ whole genome shotgun (WGS) entry which is preliminary data.</text>
</comment>
<evidence type="ECO:0000256" key="3">
    <source>
        <dbReference type="ARBA" id="ARBA00023163"/>
    </source>
</evidence>
<reference evidence="6" key="1">
    <citation type="journal article" date="2019" name="Int. J. Syst. Evol. Microbiol.">
        <title>The Global Catalogue of Microorganisms (GCM) 10K type strain sequencing project: providing services to taxonomists for standard genome sequencing and annotation.</title>
        <authorList>
            <consortium name="The Broad Institute Genomics Platform"/>
            <consortium name="The Broad Institute Genome Sequencing Center for Infectious Disease"/>
            <person name="Wu L."/>
            <person name="Ma J."/>
        </authorList>
    </citation>
    <scope>NUCLEOTIDE SEQUENCE [LARGE SCALE GENOMIC DNA]</scope>
    <source>
        <strain evidence="6">KCTC 62102</strain>
    </source>
</reference>
<dbReference type="InterPro" id="IPR036390">
    <property type="entry name" value="WH_DNA-bd_sf"/>
</dbReference>
<gene>
    <name evidence="5" type="ORF">ACFOD6_18855</name>
</gene>
<dbReference type="PANTHER" id="PTHR33164:SF64">
    <property type="entry name" value="TRANSCRIPTIONAL REGULATOR SLYA"/>
    <property type="match status" value="1"/>
</dbReference>
<protein>
    <submittedName>
        <fullName evidence="5">MarR family winged helix-turn-helix transcriptional regulator</fullName>
    </submittedName>
</protein>
<dbReference type="InterPro" id="IPR039422">
    <property type="entry name" value="MarR/SlyA-like"/>
</dbReference>
<evidence type="ECO:0000256" key="2">
    <source>
        <dbReference type="ARBA" id="ARBA00023125"/>
    </source>
</evidence>
<evidence type="ECO:0000313" key="5">
    <source>
        <dbReference type="EMBL" id="MFC3088102.1"/>
    </source>
</evidence>
<dbReference type="InterPro" id="IPR000835">
    <property type="entry name" value="HTH_MarR-typ"/>
</dbReference>
<keyword evidence="1" id="KW-0805">Transcription regulation</keyword>
<dbReference type="Gene3D" id="1.10.10.10">
    <property type="entry name" value="Winged helix-like DNA-binding domain superfamily/Winged helix DNA-binding domain"/>
    <property type="match status" value="1"/>
</dbReference>
<evidence type="ECO:0000313" key="6">
    <source>
        <dbReference type="Proteomes" id="UP001595445"/>
    </source>
</evidence>
<evidence type="ECO:0000259" key="4">
    <source>
        <dbReference type="PROSITE" id="PS50995"/>
    </source>
</evidence>
<proteinExistence type="predicted"/>
<keyword evidence="3" id="KW-0804">Transcription</keyword>
<dbReference type="PRINTS" id="PR00598">
    <property type="entry name" value="HTHMARR"/>
</dbReference>
<dbReference type="Pfam" id="PF12802">
    <property type="entry name" value="MarR_2"/>
    <property type="match status" value="1"/>
</dbReference>
<dbReference type="PROSITE" id="PS01117">
    <property type="entry name" value="HTH_MARR_1"/>
    <property type="match status" value="1"/>
</dbReference>
<dbReference type="SUPFAM" id="SSF46785">
    <property type="entry name" value="Winged helix' DNA-binding domain"/>
    <property type="match status" value="1"/>
</dbReference>
<dbReference type="PROSITE" id="PS50995">
    <property type="entry name" value="HTH_MARR_2"/>
    <property type="match status" value="1"/>
</dbReference>
<organism evidence="5 6">
    <name type="scientific">Tabrizicola soli</name>
    <dbReference type="NCBI Taxonomy" id="2185115"/>
    <lineage>
        <taxon>Bacteria</taxon>
        <taxon>Pseudomonadati</taxon>
        <taxon>Pseudomonadota</taxon>
        <taxon>Alphaproteobacteria</taxon>
        <taxon>Rhodobacterales</taxon>
        <taxon>Paracoccaceae</taxon>
        <taxon>Tabrizicola</taxon>
    </lineage>
</organism>
<dbReference type="InterPro" id="IPR023187">
    <property type="entry name" value="Tscrpt_reg_MarR-type_CS"/>
</dbReference>
<keyword evidence="6" id="KW-1185">Reference proteome</keyword>
<dbReference type="SMART" id="SM00347">
    <property type="entry name" value="HTH_MARR"/>
    <property type="match status" value="1"/>
</dbReference>
<dbReference type="Proteomes" id="UP001595445">
    <property type="component" value="Unassembled WGS sequence"/>
</dbReference>